<dbReference type="AlphaFoldDB" id="A0A1F6BZE5"/>
<evidence type="ECO:0000313" key="3">
    <source>
        <dbReference type="Proteomes" id="UP000176996"/>
    </source>
</evidence>
<comment type="caution">
    <text evidence="2">The sequence shown here is derived from an EMBL/GenBank/DDBJ whole genome shotgun (WGS) entry which is preliminary data.</text>
</comment>
<evidence type="ECO:0000256" key="1">
    <source>
        <dbReference type="SAM" id="Phobius"/>
    </source>
</evidence>
<sequence length="132" mass="15030">MTNHSQKLLTLTSVAGIIGLLMFVMWFFSRPKTVYGNLDKFATCLTEKEVTMYGAYWCPHCADQKELFGSAFKNVNYVECTEEIKTCLEKKVDGYPTWIFKNGERLVGKYPLETLAEKSGCDIKATLYGKNK</sequence>
<organism evidence="2 3">
    <name type="scientific">Candidatus Jorgensenbacteria bacterium RIFCSPLOWO2_01_FULL_45_25b</name>
    <dbReference type="NCBI Taxonomy" id="1798471"/>
    <lineage>
        <taxon>Bacteria</taxon>
        <taxon>Candidatus Joergenseniibacteriota</taxon>
    </lineage>
</organism>
<dbReference type="EMBL" id="MFKK01000004">
    <property type="protein sequence ID" value="OGG42152.1"/>
    <property type="molecule type" value="Genomic_DNA"/>
</dbReference>
<dbReference type="PANTHER" id="PTHR34573">
    <property type="entry name" value="VKC DOMAIN-CONTAINING PROTEIN"/>
    <property type="match status" value="1"/>
</dbReference>
<keyword evidence="1" id="KW-1133">Transmembrane helix</keyword>
<name>A0A1F6BZE5_9BACT</name>
<dbReference type="STRING" id="1798471.A3A21_02090"/>
<keyword evidence="1" id="KW-0812">Transmembrane</keyword>
<gene>
    <name evidence="2" type="ORF">A3A21_02090</name>
</gene>
<dbReference type="InterPro" id="IPR036249">
    <property type="entry name" value="Thioredoxin-like_sf"/>
</dbReference>
<evidence type="ECO:0000313" key="2">
    <source>
        <dbReference type="EMBL" id="OGG42152.1"/>
    </source>
</evidence>
<accession>A0A1F6BZE5</accession>
<evidence type="ECO:0008006" key="4">
    <source>
        <dbReference type="Google" id="ProtNLM"/>
    </source>
</evidence>
<reference evidence="2 3" key="1">
    <citation type="journal article" date="2016" name="Nat. Commun.">
        <title>Thousands of microbial genomes shed light on interconnected biogeochemical processes in an aquifer system.</title>
        <authorList>
            <person name="Anantharaman K."/>
            <person name="Brown C.T."/>
            <person name="Hug L.A."/>
            <person name="Sharon I."/>
            <person name="Castelle C.J."/>
            <person name="Probst A.J."/>
            <person name="Thomas B.C."/>
            <person name="Singh A."/>
            <person name="Wilkins M.J."/>
            <person name="Karaoz U."/>
            <person name="Brodie E.L."/>
            <person name="Williams K.H."/>
            <person name="Hubbard S.S."/>
            <person name="Banfield J.F."/>
        </authorList>
    </citation>
    <scope>NUCLEOTIDE SEQUENCE [LARGE SCALE GENOMIC DNA]</scope>
</reference>
<dbReference type="PANTHER" id="PTHR34573:SF1">
    <property type="entry name" value="VITAMIN K EPOXIDE REDUCTASE DOMAIN-CONTAINING PROTEIN"/>
    <property type="match status" value="1"/>
</dbReference>
<dbReference type="Gene3D" id="3.40.30.10">
    <property type="entry name" value="Glutaredoxin"/>
    <property type="match status" value="1"/>
</dbReference>
<feature type="transmembrane region" description="Helical" evidence="1">
    <location>
        <begin position="7"/>
        <end position="28"/>
    </location>
</feature>
<dbReference type="SUPFAM" id="SSF52833">
    <property type="entry name" value="Thioredoxin-like"/>
    <property type="match status" value="1"/>
</dbReference>
<keyword evidence="1" id="KW-0472">Membrane</keyword>
<protein>
    <recommendedName>
        <fullName evidence="4">Thioredoxin domain-containing protein</fullName>
    </recommendedName>
</protein>
<dbReference type="Proteomes" id="UP000176996">
    <property type="component" value="Unassembled WGS sequence"/>
</dbReference>
<proteinExistence type="predicted"/>